<evidence type="ECO:0000256" key="7">
    <source>
        <dbReference type="ARBA" id="ARBA00022676"/>
    </source>
</evidence>
<keyword evidence="7 15" id="KW-0328">Glycosyltransferase</keyword>
<proteinExistence type="predicted"/>
<gene>
    <name evidence="15" type="primary">hisG</name>
    <name evidence="15" type="ORF">COT99_04195</name>
</gene>
<evidence type="ECO:0000256" key="10">
    <source>
        <dbReference type="ARBA" id="ARBA00022840"/>
    </source>
</evidence>
<dbReference type="UniPathway" id="UPA00031">
    <property type="reaction ID" value="UER00006"/>
</dbReference>
<keyword evidence="8 15" id="KW-0808">Transferase</keyword>
<evidence type="ECO:0000256" key="5">
    <source>
        <dbReference type="ARBA" id="ARBA00022490"/>
    </source>
</evidence>
<evidence type="ECO:0000256" key="2">
    <source>
        <dbReference type="ARBA" id="ARBA00004496"/>
    </source>
</evidence>
<evidence type="ECO:0000313" key="15">
    <source>
        <dbReference type="EMBL" id="PIR92798.1"/>
    </source>
</evidence>
<name>A0A2H0V171_9BACT</name>
<keyword evidence="6" id="KW-0028">Amino-acid biosynthesis</keyword>
<dbReference type="Gene3D" id="3.40.190.10">
    <property type="entry name" value="Periplasmic binding protein-like II"/>
    <property type="match status" value="2"/>
</dbReference>
<dbReference type="GO" id="GO:0005737">
    <property type="term" value="C:cytoplasm"/>
    <property type="evidence" value="ECO:0007669"/>
    <property type="project" value="UniProtKB-SubCell"/>
</dbReference>
<comment type="catalytic activity">
    <reaction evidence="1">
        <text>1-(5-phospho-beta-D-ribosyl)-ATP + diphosphate = 5-phospho-alpha-D-ribose 1-diphosphate + ATP</text>
        <dbReference type="Rhea" id="RHEA:18473"/>
        <dbReference type="ChEBI" id="CHEBI:30616"/>
        <dbReference type="ChEBI" id="CHEBI:33019"/>
        <dbReference type="ChEBI" id="CHEBI:58017"/>
        <dbReference type="ChEBI" id="CHEBI:73183"/>
        <dbReference type="EC" id="2.4.2.17"/>
    </reaction>
</comment>
<evidence type="ECO:0000256" key="9">
    <source>
        <dbReference type="ARBA" id="ARBA00022741"/>
    </source>
</evidence>
<dbReference type="SUPFAM" id="SSF53850">
    <property type="entry name" value="Periplasmic binding protein-like II"/>
    <property type="match status" value="1"/>
</dbReference>
<comment type="caution">
    <text evidence="15">The sequence shown here is derived from an EMBL/GenBank/DDBJ whole genome shotgun (WGS) entry which is preliminary data.</text>
</comment>
<sequence>MMNAIKPISIGIGNGSLAASVGWLLSQAGITCDPSSRTAWQETGNKLVEKIFISRPQHIAAGLAQGQFDCAILGEDMLREYWQQGAGYVILQSLSVSKTTLTKNTRVIAFVRAKSIYKNTRDLDRLTILSEYPEITKYWLKENGIAARIIPSTGSTESMVAAGVYDCGIGITETGASLAANNLCVIDELMEAPVVISTRVERANDKRIQCLADMLTGVHLAQNYALVKMNAEKK</sequence>
<evidence type="ECO:0000313" key="16">
    <source>
        <dbReference type="Proteomes" id="UP000228626"/>
    </source>
</evidence>
<dbReference type="NCBIfam" id="TIGR00070">
    <property type="entry name" value="hisG"/>
    <property type="match status" value="1"/>
</dbReference>
<organism evidence="15 16">
    <name type="scientific">Candidatus Falkowbacteria bacterium CG10_big_fil_rev_8_21_14_0_10_43_10</name>
    <dbReference type="NCBI Taxonomy" id="1974567"/>
    <lineage>
        <taxon>Bacteria</taxon>
        <taxon>Candidatus Falkowiibacteriota</taxon>
    </lineage>
</organism>
<comment type="subcellular location">
    <subcellularLocation>
        <location evidence="2">Cytoplasm</location>
    </subcellularLocation>
</comment>
<evidence type="ECO:0000256" key="1">
    <source>
        <dbReference type="ARBA" id="ARBA00000915"/>
    </source>
</evidence>
<protein>
    <recommendedName>
        <fullName evidence="4 13">ATP phosphoribosyltransferase</fullName>
        <ecNumber evidence="4 13">2.4.2.17</ecNumber>
    </recommendedName>
</protein>
<dbReference type="GO" id="GO:0005524">
    <property type="term" value="F:ATP binding"/>
    <property type="evidence" value="ECO:0007669"/>
    <property type="project" value="UniProtKB-KW"/>
</dbReference>
<dbReference type="EMBL" id="PFAR01000050">
    <property type="protein sequence ID" value="PIR92798.1"/>
    <property type="molecule type" value="Genomic_DNA"/>
</dbReference>
<dbReference type="EC" id="2.4.2.17" evidence="4 13"/>
<evidence type="ECO:0000259" key="14">
    <source>
        <dbReference type="Pfam" id="PF01634"/>
    </source>
</evidence>
<evidence type="ECO:0000256" key="4">
    <source>
        <dbReference type="ARBA" id="ARBA00011946"/>
    </source>
</evidence>
<dbReference type="PANTHER" id="PTHR21403">
    <property type="entry name" value="ATP PHOSPHORIBOSYLTRANSFERASE ATP-PRTASE"/>
    <property type="match status" value="1"/>
</dbReference>
<dbReference type="GO" id="GO:0000105">
    <property type="term" value="P:L-histidine biosynthetic process"/>
    <property type="evidence" value="ECO:0007669"/>
    <property type="project" value="UniProtKB-UniRule"/>
</dbReference>
<keyword evidence="9" id="KW-0547">Nucleotide-binding</keyword>
<comment type="function">
    <text evidence="12">Catalyzes the condensation of ATP and 5-phosphoribose 1-diphosphate to form N'-(5'-phosphoribosyl)-ATP (PR-ATP). Has a crucial role in the pathway because the rate of histidine biosynthesis seems to be controlled primarily by regulation of HisG enzymatic activity.</text>
</comment>
<feature type="domain" description="ATP phosphoribosyltransferase catalytic" evidence="14">
    <location>
        <begin position="55"/>
        <end position="216"/>
    </location>
</feature>
<evidence type="ECO:0000256" key="12">
    <source>
        <dbReference type="ARBA" id="ARBA00024861"/>
    </source>
</evidence>
<accession>A0A2H0V171</accession>
<dbReference type="Proteomes" id="UP000228626">
    <property type="component" value="Unassembled WGS sequence"/>
</dbReference>
<dbReference type="InterPro" id="IPR001348">
    <property type="entry name" value="ATP_PRibTrfase_HisG"/>
</dbReference>
<dbReference type="GO" id="GO:0003879">
    <property type="term" value="F:ATP phosphoribosyltransferase activity"/>
    <property type="evidence" value="ECO:0007669"/>
    <property type="project" value="UniProtKB-UniRule"/>
</dbReference>
<comment type="pathway">
    <text evidence="3">Amino-acid biosynthesis; L-histidine biosynthesis; L-histidine from 5-phospho-alpha-D-ribose 1-diphosphate: step 1/9.</text>
</comment>
<evidence type="ECO:0000256" key="13">
    <source>
        <dbReference type="NCBIfam" id="TIGR00070"/>
    </source>
</evidence>
<keyword evidence="5" id="KW-0963">Cytoplasm</keyword>
<dbReference type="PANTHER" id="PTHR21403:SF10">
    <property type="entry name" value="ATP PHOSPHORIBOSYLTRANSFERASE"/>
    <property type="match status" value="1"/>
</dbReference>
<keyword evidence="11" id="KW-0368">Histidine biosynthesis</keyword>
<evidence type="ECO:0000256" key="6">
    <source>
        <dbReference type="ARBA" id="ARBA00022605"/>
    </source>
</evidence>
<dbReference type="InterPro" id="IPR013820">
    <property type="entry name" value="ATP_PRibTrfase_cat"/>
</dbReference>
<evidence type="ECO:0000256" key="8">
    <source>
        <dbReference type="ARBA" id="ARBA00022679"/>
    </source>
</evidence>
<feature type="non-terminal residue" evidence="15">
    <location>
        <position position="234"/>
    </location>
</feature>
<evidence type="ECO:0000256" key="3">
    <source>
        <dbReference type="ARBA" id="ARBA00004667"/>
    </source>
</evidence>
<evidence type="ECO:0000256" key="11">
    <source>
        <dbReference type="ARBA" id="ARBA00023102"/>
    </source>
</evidence>
<dbReference type="Pfam" id="PF01634">
    <property type="entry name" value="HisG"/>
    <property type="match status" value="1"/>
</dbReference>
<reference evidence="16" key="1">
    <citation type="submission" date="2017-09" db="EMBL/GenBank/DDBJ databases">
        <title>Depth-based differentiation of microbial function through sediment-hosted aquifers and enrichment of novel symbionts in the deep terrestrial subsurface.</title>
        <authorList>
            <person name="Probst A.J."/>
            <person name="Ladd B."/>
            <person name="Jarett J.K."/>
            <person name="Geller-Mcgrath D.E."/>
            <person name="Sieber C.M.K."/>
            <person name="Emerson J.B."/>
            <person name="Anantharaman K."/>
            <person name="Thomas B.C."/>
            <person name="Malmstrom R."/>
            <person name="Stieglmeier M."/>
            <person name="Klingl A."/>
            <person name="Woyke T."/>
            <person name="Ryan C.M."/>
            <person name="Banfield J.F."/>
        </authorList>
    </citation>
    <scope>NUCLEOTIDE SEQUENCE [LARGE SCALE GENOMIC DNA]</scope>
</reference>
<keyword evidence="10" id="KW-0067">ATP-binding</keyword>
<dbReference type="AlphaFoldDB" id="A0A2H0V171"/>